<comment type="caution">
    <text evidence="3">The sequence shown here is derived from an EMBL/GenBank/DDBJ whole genome shotgun (WGS) entry which is preliminary data.</text>
</comment>
<dbReference type="AlphaFoldDB" id="A0A0L0GRS2"/>
<dbReference type="PATRIC" id="fig|379893.4.peg.581"/>
<dbReference type="PROSITE" id="PS51257">
    <property type="entry name" value="PROKAR_LIPOPROTEIN"/>
    <property type="match status" value="1"/>
</dbReference>
<gene>
    <name evidence="3" type="ORF">GM31_02810</name>
</gene>
<accession>A0A0L0GRS2</accession>
<proteinExistence type="predicted"/>
<evidence type="ECO:0000256" key="1">
    <source>
        <dbReference type="SAM" id="MobiDB-lite"/>
    </source>
</evidence>
<keyword evidence="2" id="KW-0732">Signal</keyword>
<evidence type="ECO:0000256" key="2">
    <source>
        <dbReference type="SAM" id="SignalP"/>
    </source>
</evidence>
<protein>
    <recommendedName>
        <fullName evidence="5">Lipoprotein</fullName>
    </recommendedName>
</protein>
<feature type="signal peptide" evidence="2">
    <location>
        <begin position="1"/>
        <end position="30"/>
    </location>
</feature>
<organism evidence="3 4">
    <name type="scientific">Trabulsiella odontotermitis</name>
    <dbReference type="NCBI Taxonomy" id="379893"/>
    <lineage>
        <taxon>Bacteria</taxon>
        <taxon>Pseudomonadati</taxon>
        <taxon>Pseudomonadota</taxon>
        <taxon>Gammaproteobacteria</taxon>
        <taxon>Enterobacterales</taxon>
        <taxon>Enterobacteriaceae</taxon>
        <taxon>Trabulsiella</taxon>
    </lineage>
</organism>
<feature type="region of interest" description="Disordered" evidence="1">
    <location>
        <begin position="75"/>
        <end position="102"/>
    </location>
</feature>
<keyword evidence="4" id="KW-1185">Reference proteome</keyword>
<dbReference type="Proteomes" id="UP000037393">
    <property type="component" value="Unassembled WGS sequence"/>
</dbReference>
<dbReference type="EMBL" id="JNGI01000133">
    <property type="protein sequence ID" value="KNC91118.1"/>
    <property type="molecule type" value="Genomic_DNA"/>
</dbReference>
<sequence>MKANINIFACRTLLLTAVLTMVACSGVSFTHSDNTDGFGFTNAEVQPGATVIMTYPDGSACIDTRAREGKTCQLMVPSSSGASGIPDATDTPAAPAMPEAKP</sequence>
<evidence type="ECO:0000313" key="3">
    <source>
        <dbReference type="EMBL" id="KNC91118.1"/>
    </source>
</evidence>
<reference evidence="3 4" key="1">
    <citation type="journal article" date="2015" name="Appl. Environ. Microbiol.">
        <title>The Enterobacterium Trabulsiella odontotermitis Presents Novel Adaptations Related to Its Association with Fungus-Growing Termites.</title>
        <authorList>
            <person name="Sapountzis P."/>
            <person name="Gruntjes T."/>
            <person name="Otani S."/>
            <person name="Estevez J."/>
            <person name="da Costa R.R."/>
            <person name="Plunkett G.3rd."/>
            <person name="Perna N.T."/>
            <person name="Poulsen M."/>
        </authorList>
    </citation>
    <scope>NUCLEOTIDE SEQUENCE [LARGE SCALE GENOMIC DNA]</scope>
    <source>
        <strain evidence="3 4">12</strain>
    </source>
</reference>
<feature type="compositionally biased region" description="Low complexity" evidence="1">
    <location>
        <begin position="86"/>
        <end position="102"/>
    </location>
</feature>
<feature type="chain" id="PRO_5005539116" description="Lipoprotein" evidence="2">
    <location>
        <begin position="31"/>
        <end position="102"/>
    </location>
</feature>
<name>A0A0L0GRS2_9ENTR</name>
<evidence type="ECO:0000313" key="4">
    <source>
        <dbReference type="Proteomes" id="UP000037393"/>
    </source>
</evidence>
<evidence type="ECO:0008006" key="5">
    <source>
        <dbReference type="Google" id="ProtNLM"/>
    </source>
</evidence>
<dbReference type="RefSeq" id="WP_049857652.1">
    <property type="nucleotide sequence ID" value="NZ_JNGI01000133.1"/>
</dbReference>